<feature type="chain" id="PRO_5020191574" description="Holdfast attachment protein D" evidence="1">
    <location>
        <begin position="25"/>
        <end position="403"/>
    </location>
</feature>
<reference evidence="2 3" key="1">
    <citation type="journal article" date="2017" name="Int. J. Syst. Evol. Microbiol.">
        <title>Marinicauda algicola sp. nov., isolated from a marine red alga Rhodosorus marinus.</title>
        <authorList>
            <person name="Jeong S.E."/>
            <person name="Jeon S.H."/>
            <person name="Chun B.H."/>
            <person name="Kim D.W."/>
            <person name="Jeon C.O."/>
        </authorList>
    </citation>
    <scope>NUCLEOTIDE SEQUENCE [LARGE SCALE GENOMIC DNA]</scope>
    <source>
        <strain evidence="2 3">JCM 31718</strain>
    </source>
</reference>
<feature type="signal peptide" evidence="1">
    <location>
        <begin position="1"/>
        <end position="24"/>
    </location>
</feature>
<sequence>MSRLARALIAGTSAATLISAPSFAGPISNDQTNDAPETAAESVQALDSTEAATGLAIAQANSATGVVLDWSQVTSGQVFTGDVRAESIIEADNVWGIATGHANAQGNALTVSAGADLDLDASQSAGTGTVSALSALRLGEYAGHAVMTAQGAANAIEVAGNDADMDLRIEQSSGTAVQTRAVIEADSAEIETSLVTASSAGNSVNAGGIETDTEVELAQSNTGAISATAEADIANADYGVTGASQAAGNTATVRNEWGYARIEGEQLNSGEVEAITRLGVGAFENGAAVGSANAVGNSVLLSNFGADAYAGVGQVNSGNVSGRVVMEGGWGHSAFATSSAIGNAQSAYICSECPVSLDANMSQTNSGNVYSGVSQTYGGYVGAVTGSATAVGNAATFSSTEPN</sequence>
<dbReference type="NCBIfam" id="NF037936">
    <property type="entry name" value="holdfast_HfaD"/>
    <property type="match status" value="1"/>
</dbReference>
<keyword evidence="3" id="KW-1185">Reference proteome</keyword>
<name>A0A4S2GYN2_9PROT</name>
<gene>
    <name evidence="2" type="ORF">E5163_10415</name>
</gene>
<evidence type="ECO:0000256" key="1">
    <source>
        <dbReference type="SAM" id="SignalP"/>
    </source>
</evidence>
<evidence type="ECO:0008006" key="4">
    <source>
        <dbReference type="Google" id="ProtNLM"/>
    </source>
</evidence>
<evidence type="ECO:0000313" key="2">
    <source>
        <dbReference type="EMBL" id="TGY88236.1"/>
    </source>
</evidence>
<keyword evidence="1" id="KW-0732">Signal</keyword>
<dbReference type="OrthoDB" id="7630489at2"/>
<accession>A0A4S2GYN2</accession>
<organism evidence="2 3">
    <name type="scientific">Marinicauda algicola</name>
    <dbReference type="NCBI Taxonomy" id="2029849"/>
    <lineage>
        <taxon>Bacteria</taxon>
        <taxon>Pseudomonadati</taxon>
        <taxon>Pseudomonadota</taxon>
        <taxon>Alphaproteobacteria</taxon>
        <taxon>Maricaulales</taxon>
        <taxon>Maricaulaceae</taxon>
        <taxon>Marinicauda</taxon>
    </lineage>
</organism>
<proteinExistence type="predicted"/>
<comment type="caution">
    <text evidence="2">The sequence shown here is derived from an EMBL/GenBank/DDBJ whole genome shotgun (WGS) entry which is preliminary data.</text>
</comment>
<dbReference type="EMBL" id="SRXW01000003">
    <property type="protein sequence ID" value="TGY88236.1"/>
    <property type="molecule type" value="Genomic_DNA"/>
</dbReference>
<dbReference type="InterPro" id="IPR049860">
    <property type="entry name" value="Holdfast_HfaD"/>
</dbReference>
<dbReference type="Proteomes" id="UP000308054">
    <property type="component" value="Unassembled WGS sequence"/>
</dbReference>
<dbReference type="RefSeq" id="WP_135996081.1">
    <property type="nucleotide sequence ID" value="NZ_CP071057.1"/>
</dbReference>
<evidence type="ECO:0000313" key="3">
    <source>
        <dbReference type="Proteomes" id="UP000308054"/>
    </source>
</evidence>
<protein>
    <recommendedName>
        <fullName evidence="4">Holdfast attachment protein D</fullName>
    </recommendedName>
</protein>
<dbReference type="AlphaFoldDB" id="A0A4S2GYN2"/>